<feature type="domain" description="ATPase BadF/BadG/BcrA/BcrD type" evidence="1">
    <location>
        <begin position="6"/>
        <end position="154"/>
    </location>
</feature>
<sequence length="277" mass="30925">MKLIADSGSTKTDWIFFNPSGESVRVQTSGINPFFRSGEDIERELRQALLPIATKVETIYYYGAGIVNAEKASVIEQALNQLFGQAPCHVYSDLMGAARAACQHAAGIACILGTGSNACYYDGKNVIDNIPPLGFILGDEGSGAVMGRNLLGDFFKKVMPPDVRKKFEGRFQLTKDEVLNRVYRQERPNKYLAEFAVFLSEEINHPWCREFVHTNLTAFIRRNVLMLPLAKELPVNFVGSVAFHFQEVLKTVLEQDGLTPGRILKEPIDGLLAYHRH</sequence>
<protein>
    <submittedName>
        <fullName evidence="2">ATPase</fullName>
    </submittedName>
</protein>
<dbReference type="Pfam" id="PF01869">
    <property type="entry name" value="BcrAD_BadFG"/>
    <property type="match status" value="1"/>
</dbReference>
<accession>A0AA42C837</accession>
<name>A0AA42C837_9BACT</name>
<dbReference type="SUPFAM" id="SSF53067">
    <property type="entry name" value="Actin-like ATPase domain"/>
    <property type="match status" value="2"/>
</dbReference>
<dbReference type="PANTHER" id="PTHR43190:SF3">
    <property type="entry name" value="N-ACETYL-D-GLUCOSAMINE KINASE"/>
    <property type="match status" value="1"/>
</dbReference>
<dbReference type="RefSeq" id="WP_282592827.1">
    <property type="nucleotide sequence ID" value="NZ_JAPAAF010000031.1"/>
</dbReference>
<dbReference type="Proteomes" id="UP001163821">
    <property type="component" value="Unassembled WGS sequence"/>
</dbReference>
<keyword evidence="3" id="KW-1185">Reference proteome</keyword>
<dbReference type="Gene3D" id="1.10.720.160">
    <property type="match status" value="1"/>
</dbReference>
<dbReference type="CDD" id="cd24079">
    <property type="entry name" value="ASKHA_NBD_PG1100-like"/>
    <property type="match status" value="1"/>
</dbReference>
<dbReference type="InterPro" id="IPR002731">
    <property type="entry name" value="ATPase_BadF"/>
</dbReference>
<evidence type="ECO:0000259" key="1">
    <source>
        <dbReference type="Pfam" id="PF01869"/>
    </source>
</evidence>
<dbReference type="Gene3D" id="3.30.420.40">
    <property type="match status" value="2"/>
</dbReference>
<dbReference type="PANTHER" id="PTHR43190">
    <property type="entry name" value="N-ACETYL-D-GLUCOSAMINE KINASE"/>
    <property type="match status" value="1"/>
</dbReference>
<dbReference type="InterPro" id="IPR043129">
    <property type="entry name" value="ATPase_NBD"/>
</dbReference>
<evidence type="ECO:0000313" key="3">
    <source>
        <dbReference type="Proteomes" id="UP001163821"/>
    </source>
</evidence>
<dbReference type="EMBL" id="JAPAAF010000031">
    <property type="protein sequence ID" value="MCW0484234.1"/>
    <property type="molecule type" value="Genomic_DNA"/>
</dbReference>
<evidence type="ECO:0000313" key="2">
    <source>
        <dbReference type="EMBL" id="MCW0484234.1"/>
    </source>
</evidence>
<reference evidence="2" key="1">
    <citation type="submission" date="2022-10" db="EMBL/GenBank/DDBJ databases">
        <title>Gaoshiqiia sediminis gen. nov., sp. nov., isolated from coastal sediment.</title>
        <authorList>
            <person name="Yu W.X."/>
            <person name="Mu D.S."/>
            <person name="Du J.Z."/>
            <person name="Liang Y.Q."/>
        </authorList>
    </citation>
    <scope>NUCLEOTIDE SEQUENCE</scope>
    <source>
        <strain evidence="2">A06</strain>
    </source>
</reference>
<comment type="caution">
    <text evidence="2">The sequence shown here is derived from an EMBL/GenBank/DDBJ whole genome shotgun (WGS) entry which is preliminary data.</text>
</comment>
<gene>
    <name evidence="2" type="ORF">N2K84_15945</name>
</gene>
<dbReference type="InterPro" id="IPR052519">
    <property type="entry name" value="Euk-type_GlcNAc_Kinase"/>
</dbReference>
<proteinExistence type="predicted"/>
<organism evidence="2 3">
    <name type="scientific">Gaoshiqia sediminis</name>
    <dbReference type="NCBI Taxonomy" id="2986998"/>
    <lineage>
        <taxon>Bacteria</taxon>
        <taxon>Pseudomonadati</taxon>
        <taxon>Bacteroidota</taxon>
        <taxon>Bacteroidia</taxon>
        <taxon>Marinilabiliales</taxon>
        <taxon>Prolixibacteraceae</taxon>
        <taxon>Gaoshiqia</taxon>
    </lineage>
</organism>
<dbReference type="AlphaFoldDB" id="A0AA42C837"/>